<evidence type="ECO:0000313" key="1">
    <source>
        <dbReference type="EMBL" id="KAI1874599.1"/>
    </source>
</evidence>
<organism evidence="1 2">
    <name type="scientific">Neoarthrinium moseri</name>
    <dbReference type="NCBI Taxonomy" id="1658444"/>
    <lineage>
        <taxon>Eukaryota</taxon>
        <taxon>Fungi</taxon>
        <taxon>Dikarya</taxon>
        <taxon>Ascomycota</taxon>
        <taxon>Pezizomycotina</taxon>
        <taxon>Sordariomycetes</taxon>
        <taxon>Xylariomycetidae</taxon>
        <taxon>Amphisphaeriales</taxon>
        <taxon>Apiosporaceae</taxon>
        <taxon>Neoarthrinium</taxon>
    </lineage>
</organism>
<proteinExistence type="predicted"/>
<comment type="caution">
    <text evidence="1">The sequence shown here is derived from an EMBL/GenBank/DDBJ whole genome shotgun (WGS) entry which is preliminary data.</text>
</comment>
<accession>A0A9Q0ASI6</accession>
<protein>
    <submittedName>
        <fullName evidence="1">Uncharacterized protein</fullName>
    </submittedName>
</protein>
<dbReference type="Proteomes" id="UP000829685">
    <property type="component" value="Unassembled WGS sequence"/>
</dbReference>
<gene>
    <name evidence="1" type="ORF">JX265_004807</name>
</gene>
<keyword evidence="2" id="KW-1185">Reference proteome</keyword>
<name>A0A9Q0ASI6_9PEZI</name>
<dbReference type="EMBL" id="JAFIMR010000009">
    <property type="protein sequence ID" value="KAI1874599.1"/>
    <property type="molecule type" value="Genomic_DNA"/>
</dbReference>
<evidence type="ECO:0000313" key="2">
    <source>
        <dbReference type="Proteomes" id="UP000829685"/>
    </source>
</evidence>
<reference evidence="1" key="1">
    <citation type="submission" date="2021-03" db="EMBL/GenBank/DDBJ databases">
        <title>Revisited historic fungal species revealed as producer of novel bioactive compounds through whole genome sequencing and comparative genomics.</title>
        <authorList>
            <person name="Vignolle G.A."/>
            <person name="Hochenegger N."/>
            <person name="Mach R.L."/>
            <person name="Mach-Aigner A.R."/>
            <person name="Javad Rahimi M."/>
            <person name="Salim K.A."/>
            <person name="Chan C.M."/>
            <person name="Lim L.B.L."/>
            <person name="Cai F."/>
            <person name="Druzhinina I.S."/>
            <person name="U'Ren J.M."/>
            <person name="Derntl C."/>
        </authorList>
    </citation>
    <scope>NUCLEOTIDE SEQUENCE</scope>
    <source>
        <strain evidence="1">TUCIM 5799</strain>
    </source>
</reference>
<dbReference type="AlphaFoldDB" id="A0A9Q0ASI6"/>
<sequence length="313" mass="35413">MSPLLPGLLCHSDYDSDYDSGSPSSPSQVRRDGYELDAANTLPLEQIFFHESQYPSFRSAITITTTTTTSIDTPSSRWRRIRTSLQRPRRESITEKRRYTALEKEKWASVSSLSSQYSPDGIVSTGEIDVAPQTTHAVALRDRYRTECSHCGIEAGSSINARRARPSIEDMPHKSSGWHTQDTWKCLELPSVADAETEGSFFRGCRCPYPLSSCASRRTLETADTSRSVKRRRSVYVEKLRCRQSCQDIELPCWRAVPVRESETSEEEKMLEQNNGGKQQSEGIASHEMVKKMLMGILRVLRFSMRPSTAKVE</sequence>